<accession>A0A1V6QMG5</accession>
<dbReference type="EMBL" id="MDYP01000294">
    <property type="protein sequence ID" value="OQD90371.1"/>
    <property type="molecule type" value="Genomic_DNA"/>
</dbReference>
<gene>
    <name evidence="1" type="ORF">PENVUL_c295G09625</name>
</gene>
<organism evidence="1 2">
    <name type="scientific">Penicillium vulpinum</name>
    <dbReference type="NCBI Taxonomy" id="29845"/>
    <lineage>
        <taxon>Eukaryota</taxon>
        <taxon>Fungi</taxon>
        <taxon>Dikarya</taxon>
        <taxon>Ascomycota</taxon>
        <taxon>Pezizomycotina</taxon>
        <taxon>Eurotiomycetes</taxon>
        <taxon>Eurotiomycetidae</taxon>
        <taxon>Eurotiales</taxon>
        <taxon>Aspergillaceae</taxon>
        <taxon>Penicillium</taxon>
    </lineage>
</organism>
<dbReference type="AlphaFoldDB" id="A0A1V6QMG5"/>
<feature type="non-terminal residue" evidence="1">
    <location>
        <position position="40"/>
    </location>
</feature>
<reference evidence="2" key="1">
    <citation type="journal article" date="2017" name="Nat. Microbiol.">
        <title>Global analysis of biosynthetic gene clusters reveals vast potential of secondary metabolite production in Penicillium species.</title>
        <authorList>
            <person name="Nielsen J.C."/>
            <person name="Grijseels S."/>
            <person name="Prigent S."/>
            <person name="Ji B."/>
            <person name="Dainat J."/>
            <person name="Nielsen K.F."/>
            <person name="Frisvad J.C."/>
            <person name="Workman M."/>
            <person name="Nielsen J."/>
        </authorList>
    </citation>
    <scope>NUCLEOTIDE SEQUENCE [LARGE SCALE GENOMIC DNA]</scope>
    <source>
        <strain evidence="2">IBT 29486</strain>
    </source>
</reference>
<dbReference type="Proteomes" id="UP000191518">
    <property type="component" value="Unassembled WGS sequence"/>
</dbReference>
<feature type="non-terminal residue" evidence="1">
    <location>
        <position position="1"/>
    </location>
</feature>
<protein>
    <submittedName>
        <fullName evidence="1">Uncharacterized protein</fullName>
    </submittedName>
</protein>
<comment type="caution">
    <text evidence="1">The sequence shown here is derived from an EMBL/GenBank/DDBJ whole genome shotgun (WGS) entry which is preliminary data.</text>
</comment>
<sequence length="40" mass="5122">RKPGKNMRQPWPLRTQRNFWDVCSLVLLIRRIQQRLFWKR</sequence>
<proteinExistence type="predicted"/>
<name>A0A1V6QMG5_9EURO</name>
<evidence type="ECO:0000313" key="1">
    <source>
        <dbReference type="EMBL" id="OQD90371.1"/>
    </source>
</evidence>
<keyword evidence="2" id="KW-1185">Reference proteome</keyword>
<evidence type="ECO:0000313" key="2">
    <source>
        <dbReference type="Proteomes" id="UP000191518"/>
    </source>
</evidence>